<dbReference type="Pfam" id="PF14874">
    <property type="entry name" value="PapD-like"/>
    <property type="match status" value="1"/>
</dbReference>
<reference evidence="2" key="1">
    <citation type="submission" date="2025-08" db="UniProtKB">
        <authorList>
            <consortium name="RefSeq"/>
        </authorList>
    </citation>
    <scope>IDENTIFICATION</scope>
    <source>
        <tissue evidence="2">Skeletal muscle</tissue>
    </source>
</reference>
<sequence length="172" mass="19321">MSSRGGKLETGGSMDVAGVRIMPPELRFVDAMPGRSYRALLSVQNLQKRSCSLHLLPPERPQFKLIMENPKKPVASGLYITATVEYRPDSEEDFHDRLLLHVEKKVIEIPLIGLRPCCFLEIEPEINFGTVIANSKIIHAVTKITNYGSSPGNYKLIGSLTEHYHEKIMLSF</sequence>
<evidence type="ECO:0000313" key="1">
    <source>
        <dbReference type="Proteomes" id="UP000504617"/>
    </source>
</evidence>
<dbReference type="OrthoDB" id="10060824at2759"/>
<dbReference type="GO" id="GO:0007288">
    <property type="term" value="P:sperm axoneme assembly"/>
    <property type="evidence" value="ECO:0007669"/>
    <property type="project" value="TreeGrafter"/>
</dbReference>
<dbReference type="PANTHER" id="PTHR45912:SF3">
    <property type="entry name" value="CILIA- AND FLAGELLA-ASSOCIATED PROTEIN 47"/>
    <property type="match status" value="1"/>
</dbReference>
<dbReference type="KEGG" id="tsr:106547593"/>
<keyword evidence="1" id="KW-1185">Reference proteome</keyword>
<dbReference type="GO" id="GO:0005929">
    <property type="term" value="C:cilium"/>
    <property type="evidence" value="ECO:0007669"/>
    <property type="project" value="TreeGrafter"/>
</dbReference>
<dbReference type="AlphaFoldDB" id="A0A6I9XVU6"/>
<dbReference type="PANTHER" id="PTHR45912">
    <property type="entry name" value="CILIA- AND FLAGELLA-ASSOCIATED PROTEIN 47"/>
    <property type="match status" value="1"/>
</dbReference>
<name>A0A6I9XVU6_9SAUR</name>
<dbReference type="RefSeq" id="XP_013920289.1">
    <property type="nucleotide sequence ID" value="XM_014064814.1"/>
</dbReference>
<protein>
    <submittedName>
        <fullName evidence="2">Uncharacterized protein CXorf22-like</fullName>
    </submittedName>
</protein>
<dbReference type="GeneID" id="106547593"/>
<proteinExistence type="predicted"/>
<organism evidence="1 2">
    <name type="scientific">Thamnophis sirtalis</name>
    <dbReference type="NCBI Taxonomy" id="35019"/>
    <lineage>
        <taxon>Eukaryota</taxon>
        <taxon>Metazoa</taxon>
        <taxon>Chordata</taxon>
        <taxon>Craniata</taxon>
        <taxon>Vertebrata</taxon>
        <taxon>Euteleostomi</taxon>
        <taxon>Lepidosauria</taxon>
        <taxon>Squamata</taxon>
        <taxon>Bifurcata</taxon>
        <taxon>Unidentata</taxon>
        <taxon>Episquamata</taxon>
        <taxon>Toxicofera</taxon>
        <taxon>Serpentes</taxon>
        <taxon>Colubroidea</taxon>
        <taxon>Colubridae</taxon>
        <taxon>Natricinae</taxon>
        <taxon>Thamnophis</taxon>
    </lineage>
</organism>
<dbReference type="Proteomes" id="UP000504617">
    <property type="component" value="Unplaced"/>
</dbReference>
<accession>A0A6I9XVU6</accession>
<evidence type="ECO:0000313" key="2">
    <source>
        <dbReference type="RefSeq" id="XP_013920289.1"/>
    </source>
</evidence>
<gene>
    <name evidence="2" type="primary">LOC106547593</name>
</gene>